<sequence>MPQTISLDDIGQHLVSITDFRRNAGSYLDKLAQGQSFIIIRGNTPLGTLTPLPNASTHNTRKADIEKIKRLSGGFRFKKDLTPAQLNSILDKRYEEMLPR</sequence>
<dbReference type="EMBL" id="MFJJ01000042">
    <property type="protein sequence ID" value="OGG13586.1"/>
    <property type="molecule type" value="Genomic_DNA"/>
</dbReference>
<evidence type="ECO:0000313" key="2">
    <source>
        <dbReference type="Proteomes" id="UP000177416"/>
    </source>
</evidence>
<name>A0A1F5ZM60_9BACT</name>
<dbReference type="Proteomes" id="UP000177416">
    <property type="component" value="Unassembled WGS sequence"/>
</dbReference>
<reference evidence="1 2" key="1">
    <citation type="journal article" date="2016" name="Nat. Commun.">
        <title>Thousands of microbial genomes shed light on interconnected biogeochemical processes in an aquifer system.</title>
        <authorList>
            <person name="Anantharaman K."/>
            <person name="Brown C.T."/>
            <person name="Hug L.A."/>
            <person name="Sharon I."/>
            <person name="Castelle C.J."/>
            <person name="Probst A.J."/>
            <person name="Thomas B.C."/>
            <person name="Singh A."/>
            <person name="Wilkins M.J."/>
            <person name="Karaoz U."/>
            <person name="Brodie E.L."/>
            <person name="Williams K.H."/>
            <person name="Hubbard S.S."/>
            <person name="Banfield J.F."/>
        </authorList>
    </citation>
    <scope>NUCLEOTIDE SEQUENCE [LARGE SCALE GENOMIC DNA]</scope>
</reference>
<evidence type="ECO:0008006" key="3">
    <source>
        <dbReference type="Google" id="ProtNLM"/>
    </source>
</evidence>
<protein>
    <recommendedName>
        <fullName evidence="3">Antitoxin</fullName>
    </recommendedName>
</protein>
<gene>
    <name evidence="1" type="ORF">A2875_01130</name>
</gene>
<proteinExistence type="predicted"/>
<accession>A0A1F5ZM60</accession>
<organism evidence="1 2">
    <name type="scientific">Candidatus Gottesmanbacteria bacterium RIFCSPHIGHO2_01_FULL_46_14</name>
    <dbReference type="NCBI Taxonomy" id="1798380"/>
    <lineage>
        <taxon>Bacteria</taxon>
        <taxon>Candidatus Gottesmaniibacteriota</taxon>
    </lineage>
</organism>
<dbReference type="AlphaFoldDB" id="A0A1F5ZM60"/>
<comment type="caution">
    <text evidence="1">The sequence shown here is derived from an EMBL/GenBank/DDBJ whole genome shotgun (WGS) entry which is preliminary data.</text>
</comment>
<evidence type="ECO:0000313" key="1">
    <source>
        <dbReference type="EMBL" id="OGG13586.1"/>
    </source>
</evidence>